<reference evidence="2 3" key="2">
    <citation type="journal article" date="2014" name="J. Gen. Appl. Microbiol.">
        <title>The early diverging ascomycetous budding yeast Saitoella complicata has three histone deacetylases belonging to the Clr6, Hos2, and Rpd3 lineages.</title>
        <authorList>
            <person name="Nishida H."/>
            <person name="Matsumoto T."/>
            <person name="Kondo S."/>
            <person name="Hamamoto M."/>
            <person name="Yoshikawa H."/>
        </authorList>
    </citation>
    <scope>NUCLEOTIDE SEQUENCE [LARGE SCALE GENOMIC DNA]</scope>
    <source>
        <strain evidence="2 3">NRRL Y-17804</strain>
    </source>
</reference>
<name>A0A0E9NG09_SAICN</name>
<comment type="caution">
    <text evidence="2">The sequence shown here is derived from an EMBL/GenBank/DDBJ whole genome shotgun (WGS) entry which is preliminary data.</text>
</comment>
<evidence type="ECO:0000256" key="1">
    <source>
        <dbReference type="SAM" id="MobiDB-lite"/>
    </source>
</evidence>
<evidence type="ECO:0000313" key="3">
    <source>
        <dbReference type="Proteomes" id="UP000033140"/>
    </source>
</evidence>
<accession>A0A0E9NG09</accession>
<reference evidence="2 3" key="1">
    <citation type="journal article" date="2011" name="J. Gen. Appl. Microbiol.">
        <title>Draft genome sequencing of the enigmatic yeast Saitoella complicata.</title>
        <authorList>
            <person name="Nishida H."/>
            <person name="Hamamoto M."/>
            <person name="Sugiyama J."/>
        </authorList>
    </citation>
    <scope>NUCLEOTIDE SEQUENCE [LARGE SCALE GENOMIC DNA]</scope>
    <source>
        <strain evidence="2 3">NRRL Y-17804</strain>
    </source>
</reference>
<proteinExistence type="predicted"/>
<organism evidence="2 3">
    <name type="scientific">Saitoella complicata (strain BCRC 22490 / CBS 7301 / JCM 7358 / NBRC 10748 / NRRL Y-17804)</name>
    <dbReference type="NCBI Taxonomy" id="698492"/>
    <lineage>
        <taxon>Eukaryota</taxon>
        <taxon>Fungi</taxon>
        <taxon>Dikarya</taxon>
        <taxon>Ascomycota</taxon>
        <taxon>Taphrinomycotina</taxon>
        <taxon>Taphrinomycotina incertae sedis</taxon>
        <taxon>Saitoella</taxon>
    </lineage>
</organism>
<gene>
    <name evidence="2" type="ORF">G7K_2792-t2</name>
</gene>
<protein>
    <submittedName>
        <fullName evidence="2">Uncharacterized protein</fullName>
    </submittedName>
</protein>
<reference evidence="2 3" key="3">
    <citation type="journal article" date="2015" name="Genome Announc.">
        <title>Draft Genome Sequence of the Archiascomycetous Yeast Saitoella complicata.</title>
        <authorList>
            <person name="Yamauchi K."/>
            <person name="Kondo S."/>
            <person name="Hamamoto M."/>
            <person name="Takahashi Y."/>
            <person name="Ogura Y."/>
            <person name="Hayashi T."/>
            <person name="Nishida H."/>
        </authorList>
    </citation>
    <scope>NUCLEOTIDE SEQUENCE [LARGE SCALE GENOMIC DNA]</scope>
    <source>
        <strain evidence="2 3">NRRL Y-17804</strain>
    </source>
</reference>
<keyword evidence="3" id="KW-1185">Reference proteome</keyword>
<dbReference type="AlphaFoldDB" id="A0A0E9NG09"/>
<sequence length="227" mass="25735">MALAFVRPACSHGDNPACISYTHSELKMENNQNNDNDFMNEDRMLQAMGLPTNFGGMTRSKQSYREDAQTDVVQGEGSTEEGRQEGMGDEERDSKQRARTHDEEDPSSENRWNGRDRGRGRGRVRGRGRGQGRGRGRERGKDSFRHARRGDTEGHGEDNGEEGAGEHIQGEPTRPTEYDRHVVEGFINDSFFEDPWKAGLHIVYNTKFLLPNDADSIPERTYSMKLQ</sequence>
<dbReference type="Proteomes" id="UP000033140">
    <property type="component" value="Unassembled WGS sequence"/>
</dbReference>
<feature type="compositionally biased region" description="Basic and acidic residues" evidence="1">
    <location>
        <begin position="135"/>
        <end position="176"/>
    </location>
</feature>
<feature type="compositionally biased region" description="Basic residues" evidence="1">
    <location>
        <begin position="120"/>
        <end position="134"/>
    </location>
</feature>
<dbReference type="EMBL" id="BACD03000016">
    <property type="protein sequence ID" value="GAO48621.1"/>
    <property type="molecule type" value="Genomic_DNA"/>
</dbReference>
<feature type="compositionally biased region" description="Basic and acidic residues" evidence="1">
    <location>
        <begin position="92"/>
        <end position="102"/>
    </location>
</feature>
<feature type="region of interest" description="Disordered" evidence="1">
    <location>
        <begin position="49"/>
        <end position="176"/>
    </location>
</feature>
<evidence type="ECO:0000313" key="2">
    <source>
        <dbReference type="EMBL" id="GAO48621.1"/>
    </source>
</evidence>